<dbReference type="GeneID" id="30148500"/>
<dbReference type="InterPro" id="IPR044202">
    <property type="entry name" value="LETM1/MDM38-like"/>
</dbReference>
<dbReference type="Proteomes" id="UP000094336">
    <property type="component" value="Unassembled WGS sequence"/>
</dbReference>
<feature type="non-terminal residue" evidence="1">
    <location>
        <position position="338"/>
    </location>
</feature>
<dbReference type="PANTHER" id="PTHR14009:SF1">
    <property type="entry name" value="MITOCHONDRIAL PROTON_CALCIUM EXCHANGER PROTEIN"/>
    <property type="match status" value="1"/>
</dbReference>
<dbReference type="RefSeq" id="XP_018983125.1">
    <property type="nucleotide sequence ID" value="XM_019130647.1"/>
</dbReference>
<evidence type="ECO:0000313" key="2">
    <source>
        <dbReference type="Proteomes" id="UP000094336"/>
    </source>
</evidence>
<dbReference type="AlphaFoldDB" id="A0A1E3QLD1"/>
<organism evidence="1 2">
    <name type="scientific">Babjeviella inositovora NRRL Y-12698</name>
    <dbReference type="NCBI Taxonomy" id="984486"/>
    <lineage>
        <taxon>Eukaryota</taxon>
        <taxon>Fungi</taxon>
        <taxon>Dikarya</taxon>
        <taxon>Ascomycota</taxon>
        <taxon>Saccharomycotina</taxon>
        <taxon>Pichiomycetes</taxon>
        <taxon>Serinales incertae sedis</taxon>
        <taxon>Babjeviella</taxon>
    </lineage>
</organism>
<name>A0A1E3QLD1_9ASCO</name>
<dbReference type="OrthoDB" id="73691at2759"/>
<reference evidence="2" key="1">
    <citation type="submission" date="2016-05" db="EMBL/GenBank/DDBJ databases">
        <title>Comparative genomics of biotechnologically important yeasts.</title>
        <authorList>
            <consortium name="DOE Joint Genome Institute"/>
            <person name="Riley R."/>
            <person name="Haridas S."/>
            <person name="Wolfe K.H."/>
            <person name="Lopes M.R."/>
            <person name="Hittinger C.T."/>
            <person name="Goker M."/>
            <person name="Salamov A."/>
            <person name="Wisecaver J."/>
            <person name="Long T.M."/>
            <person name="Aerts A.L."/>
            <person name="Barry K."/>
            <person name="Choi C."/>
            <person name="Clum A."/>
            <person name="Coughlan A.Y."/>
            <person name="Deshpande S."/>
            <person name="Douglass A.P."/>
            <person name="Hanson S.J."/>
            <person name="Klenk H.-P."/>
            <person name="Labutti K."/>
            <person name="Lapidus A."/>
            <person name="Lindquist E."/>
            <person name="Lipzen A."/>
            <person name="Meier-Kolthoff J.P."/>
            <person name="Ohm R.A."/>
            <person name="Otillar R.P."/>
            <person name="Pangilinan J."/>
            <person name="Peng Y."/>
            <person name="Rokas A."/>
            <person name="Rosa C.A."/>
            <person name="Scheuner C."/>
            <person name="Sibirny A.A."/>
            <person name="Slot J.C."/>
            <person name="Stielow J.B."/>
            <person name="Sun H."/>
            <person name="Kurtzman C.P."/>
            <person name="Blackwell M."/>
            <person name="Grigoriev I.V."/>
            <person name="Jeffries T.W."/>
        </authorList>
    </citation>
    <scope>NUCLEOTIDE SEQUENCE [LARGE SCALE GENOMIC DNA]</scope>
    <source>
        <strain evidence="2">NRRL Y-12698</strain>
    </source>
</reference>
<dbReference type="PANTHER" id="PTHR14009">
    <property type="entry name" value="LEUCINE ZIPPER-EF-HAND CONTAINING TRANSMEMBRANE PROTEIN"/>
    <property type="match status" value="1"/>
</dbReference>
<sequence>INAPTTMPGPVKTRATLFADVAAEFPEKQGVALTFKQWLLFGKMFIFFYKNGIVNVYKNGKAARQILSGLYVSKIDEQGKDVKVRVPRNVTKLDKELMNTIYLKNIEHDVKLRAEGQASEVMSSEQVSVLNISRSQYQLLHRTRKDYPKLPAFALAFIIFEEFLPLVCYFVPEMSPTTCVLPMIFPRLMKSSIKATEKLATLPEDIERGVERISRNTPYTLPVEELHLLVRSLNLVTKYLPLSVFPETYLRDKLSQYHTYISIDNHLIQANGGIHQLSTVELIKACTDRTLIDFSAQRYADLVSITDKNDLQLQILRVKLAVFMTDLPQNQVGYLGTN</sequence>
<dbReference type="EMBL" id="KV454438">
    <property type="protein sequence ID" value="ODQ77797.1"/>
    <property type="molecule type" value="Genomic_DNA"/>
</dbReference>
<protein>
    <submittedName>
        <fullName evidence="1">Uncharacterized protein</fullName>
    </submittedName>
</protein>
<dbReference type="GO" id="GO:0030003">
    <property type="term" value="P:intracellular monoatomic cation homeostasis"/>
    <property type="evidence" value="ECO:0007669"/>
    <property type="project" value="TreeGrafter"/>
</dbReference>
<evidence type="ECO:0000313" key="1">
    <source>
        <dbReference type="EMBL" id="ODQ77797.1"/>
    </source>
</evidence>
<feature type="non-terminal residue" evidence="1">
    <location>
        <position position="1"/>
    </location>
</feature>
<dbReference type="GO" id="GO:0005743">
    <property type="term" value="C:mitochondrial inner membrane"/>
    <property type="evidence" value="ECO:0007669"/>
    <property type="project" value="InterPro"/>
</dbReference>
<proteinExistence type="predicted"/>
<gene>
    <name evidence="1" type="ORF">BABINDRAFT_16928</name>
</gene>
<accession>A0A1E3QLD1</accession>
<keyword evidence="2" id="KW-1185">Reference proteome</keyword>